<evidence type="ECO:0000313" key="2">
    <source>
        <dbReference type="Proteomes" id="UP001371456"/>
    </source>
</evidence>
<reference evidence="1 2" key="1">
    <citation type="submission" date="2024-02" db="EMBL/GenBank/DDBJ databases">
        <title>de novo genome assembly of Solanum bulbocastanum strain 11H21.</title>
        <authorList>
            <person name="Hosaka A.J."/>
        </authorList>
    </citation>
    <scope>NUCLEOTIDE SEQUENCE [LARGE SCALE GENOMIC DNA]</scope>
    <source>
        <tissue evidence="1">Young leaves</tissue>
    </source>
</reference>
<proteinExistence type="predicted"/>
<gene>
    <name evidence="1" type="ORF">RDI58_005516</name>
</gene>
<protein>
    <submittedName>
        <fullName evidence="1">Uncharacterized protein</fullName>
    </submittedName>
</protein>
<organism evidence="1 2">
    <name type="scientific">Solanum bulbocastanum</name>
    <name type="common">Wild potato</name>
    <dbReference type="NCBI Taxonomy" id="147425"/>
    <lineage>
        <taxon>Eukaryota</taxon>
        <taxon>Viridiplantae</taxon>
        <taxon>Streptophyta</taxon>
        <taxon>Embryophyta</taxon>
        <taxon>Tracheophyta</taxon>
        <taxon>Spermatophyta</taxon>
        <taxon>Magnoliopsida</taxon>
        <taxon>eudicotyledons</taxon>
        <taxon>Gunneridae</taxon>
        <taxon>Pentapetalae</taxon>
        <taxon>asterids</taxon>
        <taxon>lamiids</taxon>
        <taxon>Solanales</taxon>
        <taxon>Solanaceae</taxon>
        <taxon>Solanoideae</taxon>
        <taxon>Solaneae</taxon>
        <taxon>Solanum</taxon>
    </lineage>
</organism>
<dbReference type="Proteomes" id="UP001371456">
    <property type="component" value="Unassembled WGS sequence"/>
</dbReference>
<dbReference type="EMBL" id="JBANQN010000002">
    <property type="protein sequence ID" value="KAK6797814.1"/>
    <property type="molecule type" value="Genomic_DNA"/>
</dbReference>
<evidence type="ECO:0000313" key="1">
    <source>
        <dbReference type="EMBL" id="KAK6797814.1"/>
    </source>
</evidence>
<keyword evidence="2" id="KW-1185">Reference proteome</keyword>
<dbReference type="AlphaFoldDB" id="A0AAN8YL44"/>
<dbReference type="PANTHER" id="PTHR48040">
    <property type="entry name" value="PLEIOTROPIC DRUG RESISTANCE PROTEIN 1-LIKE ISOFORM X1"/>
    <property type="match status" value="1"/>
</dbReference>
<name>A0AAN8YL44_SOLBU</name>
<comment type="caution">
    <text evidence="1">The sequence shown here is derived from an EMBL/GenBank/DDBJ whole genome shotgun (WGS) entry which is preliminary data.</text>
</comment>
<accession>A0AAN8YL44</accession>
<sequence>MGSSNGSDYFESYSNFGRQSNADSDEDELMWAALEKLPSEKRTNFALLKRTDTVDATKLDRLTRQLLVNNALATSEQDNYKLLYSIKQRFDRVGLEIPKVEVRYEN</sequence>
<dbReference type="PANTHER" id="PTHR48040:SF13">
    <property type="entry name" value="ABC TRANSPORTER G FAMILY MEMBER 31"/>
    <property type="match status" value="1"/>
</dbReference>